<dbReference type="InParanoid" id="C1FJ64"/>
<keyword evidence="2" id="KW-0812">Transmembrane</keyword>
<feature type="transmembrane region" description="Helical" evidence="2">
    <location>
        <begin position="150"/>
        <end position="168"/>
    </location>
</feature>
<dbReference type="OMA" id="WCCAGRM"/>
<feature type="transmembrane region" description="Helical" evidence="2">
    <location>
        <begin position="61"/>
        <end position="82"/>
    </location>
</feature>
<dbReference type="AlphaFoldDB" id="C1FJ64"/>
<feature type="region of interest" description="Disordered" evidence="1">
    <location>
        <begin position="346"/>
        <end position="376"/>
    </location>
</feature>
<dbReference type="GeneID" id="8247929"/>
<sequence>MRWPVVVASVALHNPGRRLLDHCWDSLGGAHVDVDPLASNATSTGADDSGGTHMDPLVTRLLFWLVYTLAAAILLVSMLRIFPPPDRVFPRKRPVAGVVPWCCAGRMLGYGVIDWREGKLTPFWRYFRERHDFVSLWLGDHEFITFRMRLVHFMTDICCTMSLSMGLVDLQSGSVQGDFWLYQVWVFGALFVYQIVLGIALRVSAVGASERAMHAPGKPATRRVERNYFIMCFSFSAVSMLCAISYVHVMDEAGGCGDGFQTFLAYMYIFALYEFFGWFVLHPSIITFRWVLGGALIRLSTDADTDEETMACCWKKLPCCCCCGCPPQPSARVDHWGYAKAEPALDRGESSKGGSVWSADVENGGASPTPSYRSRHTSERDLVLEWKKNKAQTSLVVAKELLRRASRAKERARIARTETAIATAAAAEAEARAAEAKAKSEEAKAAEAEARALRDALPPPRPGAPMVDPPTPQSMMATPPPSMALPPLDEAAFEVDEVHLDLPEVHLDLPGDLPPLDTEFSAVSSAMGTAGDEGSVGSRTPLREDEFRGFSLPPMPER</sequence>
<evidence type="ECO:0000313" key="3">
    <source>
        <dbReference type="EMBL" id="ACO70536.1"/>
    </source>
</evidence>
<feature type="transmembrane region" description="Helical" evidence="2">
    <location>
        <begin position="228"/>
        <end position="248"/>
    </location>
</feature>
<feature type="compositionally biased region" description="Basic and acidic residues" evidence="1">
    <location>
        <begin position="439"/>
        <end position="454"/>
    </location>
</feature>
<keyword evidence="2" id="KW-1133">Transmembrane helix</keyword>
<dbReference type="OrthoDB" id="498595at2759"/>
<feature type="region of interest" description="Disordered" evidence="1">
    <location>
        <begin position="524"/>
        <end position="558"/>
    </location>
</feature>
<feature type="transmembrane region" description="Helical" evidence="2">
    <location>
        <begin position="260"/>
        <end position="281"/>
    </location>
</feature>
<accession>C1FJ64</accession>
<dbReference type="EMBL" id="CP001577">
    <property type="protein sequence ID" value="ACO70536.1"/>
    <property type="molecule type" value="Genomic_DNA"/>
</dbReference>
<evidence type="ECO:0000256" key="2">
    <source>
        <dbReference type="SAM" id="Phobius"/>
    </source>
</evidence>
<keyword evidence="2" id="KW-0472">Membrane</keyword>
<feature type="transmembrane region" description="Helical" evidence="2">
    <location>
        <begin position="180"/>
        <end position="207"/>
    </location>
</feature>
<dbReference type="RefSeq" id="XP_002509278.1">
    <property type="nucleotide sequence ID" value="XM_002509232.1"/>
</dbReference>
<feature type="region of interest" description="Disordered" evidence="1">
    <location>
        <begin position="439"/>
        <end position="473"/>
    </location>
</feature>
<dbReference type="KEGG" id="mis:MICPUN_63098"/>
<proteinExistence type="predicted"/>
<evidence type="ECO:0000313" key="4">
    <source>
        <dbReference type="Proteomes" id="UP000002009"/>
    </source>
</evidence>
<feature type="compositionally biased region" description="Pro residues" evidence="1">
    <location>
        <begin position="457"/>
        <end position="473"/>
    </location>
</feature>
<organism evidence="3 4">
    <name type="scientific">Micromonas commoda (strain RCC299 / NOUM17 / CCMP2709)</name>
    <name type="common">Picoplanktonic green alga</name>
    <dbReference type="NCBI Taxonomy" id="296587"/>
    <lineage>
        <taxon>Eukaryota</taxon>
        <taxon>Viridiplantae</taxon>
        <taxon>Chlorophyta</taxon>
        <taxon>Mamiellophyceae</taxon>
        <taxon>Mamiellales</taxon>
        <taxon>Mamiellaceae</taxon>
        <taxon>Micromonas</taxon>
    </lineage>
</organism>
<dbReference type="Proteomes" id="UP000002009">
    <property type="component" value="Chromosome 12"/>
</dbReference>
<name>C1FJ64_MICCC</name>
<keyword evidence="4" id="KW-1185">Reference proteome</keyword>
<gene>
    <name evidence="3" type="ORF">MICPUN_63098</name>
</gene>
<protein>
    <submittedName>
        <fullName evidence="3">Uncharacterized protein</fullName>
    </submittedName>
</protein>
<evidence type="ECO:0000256" key="1">
    <source>
        <dbReference type="SAM" id="MobiDB-lite"/>
    </source>
</evidence>
<reference evidence="3 4" key="1">
    <citation type="journal article" date="2009" name="Science">
        <title>Green evolution and dynamic adaptations revealed by genomes of the marine picoeukaryotes Micromonas.</title>
        <authorList>
            <person name="Worden A.Z."/>
            <person name="Lee J.H."/>
            <person name="Mock T."/>
            <person name="Rouze P."/>
            <person name="Simmons M.P."/>
            <person name="Aerts A.L."/>
            <person name="Allen A.E."/>
            <person name="Cuvelier M.L."/>
            <person name="Derelle E."/>
            <person name="Everett M.V."/>
            <person name="Foulon E."/>
            <person name="Grimwood J."/>
            <person name="Gundlach H."/>
            <person name="Henrissat B."/>
            <person name="Napoli C."/>
            <person name="McDonald S.M."/>
            <person name="Parker M.S."/>
            <person name="Rombauts S."/>
            <person name="Salamov A."/>
            <person name="Von Dassow P."/>
            <person name="Badger J.H."/>
            <person name="Coutinho P.M."/>
            <person name="Demir E."/>
            <person name="Dubchak I."/>
            <person name="Gentemann C."/>
            <person name="Eikrem W."/>
            <person name="Gready J.E."/>
            <person name="John U."/>
            <person name="Lanier W."/>
            <person name="Lindquist E.A."/>
            <person name="Lucas S."/>
            <person name="Mayer K.F."/>
            <person name="Moreau H."/>
            <person name="Not F."/>
            <person name="Otillar R."/>
            <person name="Panaud O."/>
            <person name="Pangilinan J."/>
            <person name="Paulsen I."/>
            <person name="Piegu B."/>
            <person name="Poliakov A."/>
            <person name="Robbens S."/>
            <person name="Schmutz J."/>
            <person name="Toulza E."/>
            <person name="Wyss T."/>
            <person name="Zelensky A."/>
            <person name="Zhou K."/>
            <person name="Armbrust E.V."/>
            <person name="Bhattacharya D."/>
            <person name="Goodenough U.W."/>
            <person name="Van de Peer Y."/>
            <person name="Grigoriev I.V."/>
        </authorList>
    </citation>
    <scope>NUCLEOTIDE SEQUENCE [LARGE SCALE GENOMIC DNA]</scope>
    <source>
        <strain evidence="4">RCC299 / NOUM17</strain>
    </source>
</reference>